<comment type="caution">
    <text evidence="1">The sequence shown here is derived from an EMBL/GenBank/DDBJ whole genome shotgun (WGS) entry which is preliminary data.</text>
</comment>
<sequence>MGVGLSVPASWRGEHYDDTDFRCVAPPDPIFQHLDCKKRIAPCFETLRKETFGEYSRGAEIKAHEQAPLRAFAGSRGHDELKVL</sequence>
<proteinExistence type="predicted"/>
<accession>A0ACA9U2M3</accession>
<evidence type="ECO:0000313" key="2">
    <source>
        <dbReference type="Proteomes" id="UP000836387"/>
    </source>
</evidence>
<organism evidence="1 2">
    <name type="scientific">Clonostachys rosea f. rosea IK726</name>
    <dbReference type="NCBI Taxonomy" id="1349383"/>
    <lineage>
        <taxon>Eukaryota</taxon>
        <taxon>Fungi</taxon>
        <taxon>Dikarya</taxon>
        <taxon>Ascomycota</taxon>
        <taxon>Pezizomycotina</taxon>
        <taxon>Sordariomycetes</taxon>
        <taxon>Hypocreomycetidae</taxon>
        <taxon>Hypocreales</taxon>
        <taxon>Bionectriaceae</taxon>
        <taxon>Clonostachys</taxon>
    </lineage>
</organism>
<keyword evidence="2" id="KW-1185">Reference proteome</keyword>
<protein>
    <submittedName>
        <fullName evidence="1">Uncharacterized protein</fullName>
    </submittedName>
</protein>
<gene>
    <name evidence="1" type="ORF">CRV2_00012653</name>
</gene>
<name>A0ACA9U2M3_BIOOC</name>
<dbReference type="EMBL" id="CADEHS020000012">
    <property type="protein sequence ID" value="CAG9947481.1"/>
    <property type="molecule type" value="Genomic_DNA"/>
</dbReference>
<dbReference type="Proteomes" id="UP000836387">
    <property type="component" value="Unassembled WGS sequence"/>
</dbReference>
<evidence type="ECO:0000313" key="1">
    <source>
        <dbReference type="EMBL" id="CAG9947481.1"/>
    </source>
</evidence>
<reference evidence="1" key="1">
    <citation type="submission" date="2020-04" db="EMBL/GenBank/DDBJ databases">
        <authorList>
            <person name="Broberg M."/>
        </authorList>
    </citation>
    <scope>NUCLEOTIDE SEQUENCE</scope>
</reference>
<reference evidence="1" key="2">
    <citation type="submission" date="2021-10" db="EMBL/GenBank/DDBJ databases">
        <authorList>
            <person name="Piombo E."/>
        </authorList>
    </citation>
    <scope>NUCLEOTIDE SEQUENCE</scope>
</reference>